<evidence type="ECO:0000259" key="7">
    <source>
        <dbReference type="PROSITE" id="PS50011"/>
    </source>
</evidence>
<dbReference type="InterPro" id="IPR011009">
    <property type="entry name" value="Kinase-like_dom_sf"/>
</dbReference>
<dbReference type="Pfam" id="PF00027">
    <property type="entry name" value="cNMP_binding"/>
    <property type="match status" value="1"/>
</dbReference>
<evidence type="ECO:0000313" key="9">
    <source>
        <dbReference type="EMBL" id="SFE20674.1"/>
    </source>
</evidence>
<feature type="domain" description="Cyclic nucleotide-binding" evidence="8">
    <location>
        <begin position="339"/>
        <end position="418"/>
    </location>
</feature>
<dbReference type="Gene3D" id="1.10.510.10">
    <property type="entry name" value="Transferase(Phosphotransferase) domain 1"/>
    <property type="match status" value="1"/>
</dbReference>
<keyword evidence="1" id="KW-0140">cGMP</keyword>
<evidence type="ECO:0000256" key="3">
    <source>
        <dbReference type="ARBA" id="ARBA00022741"/>
    </source>
</evidence>
<dbReference type="SUPFAM" id="SSF56112">
    <property type="entry name" value="Protein kinase-like (PK-like)"/>
    <property type="match status" value="1"/>
</dbReference>
<dbReference type="STRING" id="54.SAMN02745121_03395"/>
<dbReference type="GO" id="GO:0005524">
    <property type="term" value="F:ATP binding"/>
    <property type="evidence" value="ECO:0007669"/>
    <property type="project" value="UniProtKB-KW"/>
</dbReference>
<dbReference type="SMART" id="SM00100">
    <property type="entry name" value="cNMP"/>
    <property type="match status" value="1"/>
</dbReference>
<evidence type="ECO:0000256" key="1">
    <source>
        <dbReference type="ARBA" id="ARBA00022535"/>
    </source>
</evidence>
<evidence type="ECO:0000259" key="8">
    <source>
        <dbReference type="PROSITE" id="PS50042"/>
    </source>
</evidence>
<dbReference type="EMBL" id="FOMX01000010">
    <property type="protein sequence ID" value="SFE20674.1"/>
    <property type="molecule type" value="Genomic_DNA"/>
</dbReference>
<keyword evidence="6" id="KW-0142">cGMP-binding</keyword>
<dbReference type="Gene3D" id="3.30.200.20">
    <property type="entry name" value="Phosphorylase Kinase, domain 1"/>
    <property type="match status" value="1"/>
</dbReference>
<evidence type="ECO:0000256" key="4">
    <source>
        <dbReference type="ARBA" id="ARBA00022777"/>
    </source>
</evidence>
<dbReference type="PRINTS" id="PR00103">
    <property type="entry name" value="CAMPKINASE"/>
</dbReference>
<proteinExistence type="predicted"/>
<dbReference type="InterPro" id="IPR018488">
    <property type="entry name" value="cNMP-bd_CS"/>
</dbReference>
<dbReference type="OrthoDB" id="5488306at2"/>
<evidence type="ECO:0000256" key="6">
    <source>
        <dbReference type="ARBA" id="ARBA00022992"/>
    </source>
</evidence>
<dbReference type="Gene3D" id="2.60.120.10">
    <property type="entry name" value="Jelly Rolls"/>
    <property type="match status" value="1"/>
</dbReference>
<dbReference type="Proteomes" id="UP000199400">
    <property type="component" value="Unassembled WGS sequence"/>
</dbReference>
<organism evidence="9 10">
    <name type="scientific">Nannocystis exedens</name>
    <dbReference type="NCBI Taxonomy" id="54"/>
    <lineage>
        <taxon>Bacteria</taxon>
        <taxon>Pseudomonadati</taxon>
        <taxon>Myxococcota</taxon>
        <taxon>Polyangia</taxon>
        <taxon>Nannocystales</taxon>
        <taxon>Nannocystaceae</taxon>
        <taxon>Nannocystis</taxon>
    </lineage>
</organism>
<keyword evidence="5" id="KW-0067">ATP-binding</keyword>
<keyword evidence="2" id="KW-0808">Transferase</keyword>
<dbReference type="PROSITE" id="PS50042">
    <property type="entry name" value="CNMP_BINDING_3"/>
    <property type="match status" value="1"/>
</dbReference>
<accession>A0A1I1YM45</accession>
<dbReference type="GO" id="GO:0004674">
    <property type="term" value="F:protein serine/threonine kinase activity"/>
    <property type="evidence" value="ECO:0007669"/>
    <property type="project" value="UniProtKB-KW"/>
</dbReference>
<dbReference type="InterPro" id="IPR000595">
    <property type="entry name" value="cNMP-bd_dom"/>
</dbReference>
<dbReference type="PROSITE" id="PS00108">
    <property type="entry name" value="PROTEIN_KINASE_ST"/>
    <property type="match status" value="1"/>
</dbReference>
<dbReference type="InterPro" id="IPR000719">
    <property type="entry name" value="Prot_kinase_dom"/>
</dbReference>
<dbReference type="PANTHER" id="PTHR43289">
    <property type="entry name" value="MITOGEN-ACTIVATED PROTEIN KINASE KINASE KINASE 20-RELATED"/>
    <property type="match status" value="1"/>
</dbReference>
<dbReference type="GO" id="GO:0030553">
    <property type="term" value="F:cGMP binding"/>
    <property type="evidence" value="ECO:0007669"/>
    <property type="project" value="UniProtKB-KW"/>
</dbReference>
<reference evidence="10" key="1">
    <citation type="submission" date="2016-10" db="EMBL/GenBank/DDBJ databases">
        <authorList>
            <person name="Varghese N."/>
            <person name="Submissions S."/>
        </authorList>
    </citation>
    <scope>NUCLEOTIDE SEQUENCE [LARGE SCALE GENOMIC DNA]</scope>
    <source>
        <strain evidence="10">ATCC 25963</strain>
    </source>
</reference>
<dbReference type="PROSITE" id="PS50011">
    <property type="entry name" value="PROTEIN_KINASE_DOM"/>
    <property type="match status" value="1"/>
</dbReference>
<evidence type="ECO:0000256" key="2">
    <source>
        <dbReference type="ARBA" id="ARBA00022679"/>
    </source>
</evidence>
<evidence type="ECO:0000313" key="10">
    <source>
        <dbReference type="Proteomes" id="UP000199400"/>
    </source>
</evidence>
<dbReference type="PROSITE" id="PS00889">
    <property type="entry name" value="CNMP_BINDING_2"/>
    <property type="match status" value="1"/>
</dbReference>
<keyword evidence="9" id="KW-0723">Serine/threonine-protein kinase</keyword>
<name>A0A1I1YM45_9BACT</name>
<keyword evidence="4 9" id="KW-0418">Kinase</keyword>
<dbReference type="PANTHER" id="PTHR43289:SF6">
    <property type="entry name" value="SERINE_THREONINE-PROTEIN KINASE NEKL-3"/>
    <property type="match status" value="1"/>
</dbReference>
<protein>
    <submittedName>
        <fullName evidence="9">Serine/threonine protein kinase</fullName>
    </submittedName>
</protein>
<dbReference type="SMART" id="SM00220">
    <property type="entry name" value="S_TKc"/>
    <property type="match status" value="1"/>
</dbReference>
<dbReference type="SUPFAM" id="SSF51206">
    <property type="entry name" value="cAMP-binding domain-like"/>
    <property type="match status" value="1"/>
</dbReference>
<feature type="domain" description="Protein kinase" evidence="7">
    <location>
        <begin position="41"/>
        <end position="326"/>
    </location>
</feature>
<dbReference type="AlphaFoldDB" id="A0A1I1YM45"/>
<gene>
    <name evidence="9" type="ORF">SAMN02745121_03395</name>
</gene>
<sequence length="446" mass="48694">MIEETLDVPITVVGLDGEVITLDARTRALVQSVLPAAMNHLRIGDVIAAGGVGSVRVAFDKSLQRRMALKTLQAGSYNYYLLVHAFIREAQVSGQLDHPNIAPIYELGRDPEGGIFFTMKLIEGRSLYSLINGRPARTPDQLQRRLDAFVKVCDGVAFAHSRGVLHCDIKTANIMVGPYGQVFVMDWGNAFLLPPRPGSEGTWARESLPPLRPEEADNIVWGTPEYMSPEQAMGRRKSLDERSDVFLLGGLLFELLTGRPLYQDPDPKRVLKLAQRGEVTPPDVVVGPEVSFPPELVRICMKALAVKPDDRYPRVDDLIEDIKALLRGGGNFAVTSVAAGELVIREGEVGEAAYIVRAGKLQVFKNVGQGKVVLRQLGPGDVFGETAIFAASPRTASVVALTDSELVVVTKRTIERELDAMQPWLAAFVRTLATRFGGVGTPEYLA</sequence>
<evidence type="ECO:0000256" key="5">
    <source>
        <dbReference type="ARBA" id="ARBA00022840"/>
    </source>
</evidence>
<keyword evidence="10" id="KW-1185">Reference proteome</keyword>
<dbReference type="RefSeq" id="WP_096328422.1">
    <property type="nucleotide sequence ID" value="NZ_FOMX01000010.1"/>
</dbReference>
<keyword evidence="3" id="KW-0547">Nucleotide-binding</keyword>
<dbReference type="CDD" id="cd00038">
    <property type="entry name" value="CAP_ED"/>
    <property type="match status" value="1"/>
</dbReference>
<dbReference type="InterPro" id="IPR008271">
    <property type="entry name" value="Ser/Thr_kinase_AS"/>
</dbReference>
<dbReference type="InterPro" id="IPR014710">
    <property type="entry name" value="RmlC-like_jellyroll"/>
</dbReference>
<dbReference type="Pfam" id="PF00069">
    <property type="entry name" value="Pkinase"/>
    <property type="match status" value="1"/>
</dbReference>
<dbReference type="CDD" id="cd14014">
    <property type="entry name" value="STKc_PknB_like"/>
    <property type="match status" value="1"/>
</dbReference>
<dbReference type="InterPro" id="IPR018490">
    <property type="entry name" value="cNMP-bd_dom_sf"/>
</dbReference>